<comment type="caution">
    <text evidence="1">The sequence shown here is derived from an EMBL/GenBank/DDBJ whole genome shotgun (WGS) entry which is preliminary data.</text>
</comment>
<dbReference type="Gene3D" id="1.10.30.50">
    <property type="match status" value="1"/>
</dbReference>
<evidence type="ECO:0008006" key="3">
    <source>
        <dbReference type="Google" id="ProtNLM"/>
    </source>
</evidence>
<evidence type="ECO:0000313" key="2">
    <source>
        <dbReference type="Proteomes" id="UP001474120"/>
    </source>
</evidence>
<protein>
    <recommendedName>
        <fullName evidence="3">HNH endonuclease</fullName>
    </recommendedName>
</protein>
<dbReference type="EMBL" id="JBCDNA010000001">
    <property type="protein sequence ID" value="MEL4454837.1"/>
    <property type="molecule type" value="Genomic_DNA"/>
</dbReference>
<proteinExistence type="predicted"/>
<name>A0ABU9KXD1_9FLAO</name>
<dbReference type="Proteomes" id="UP001474120">
    <property type="component" value="Unassembled WGS sequence"/>
</dbReference>
<gene>
    <name evidence="1" type="ORF">AABB81_02950</name>
</gene>
<sequence length="319" mass="37330">MDSDNKSYLIKRNSIFTNSKVIKKFNSSKKGYSDIRIDHRNYFPLSNKLKKGDILYVAETGGGIYAKGKVLEEPKEEVFDNIEQVLDFCQNRNRPAYWMPQIINFHEKLKAKSNTKLRFIEYFIEQELLDMVIPFNGPLKEYKKGRNTFIELKERDLLFLKNPDYRLDKLTTLNPKIPSDLRLKVYLFMNKKYSIGHMVDIDHFVPKSVGGPGNIIENLVPIGLSLNRYKSDSIPRGFFQIARDEFPEMKKSIDKILKDTSLFIKNSKFSNSKEIATKITALINKKDIKDSRNFYFKVLSSFHNDYAMLIDEYNLNENL</sequence>
<evidence type="ECO:0000313" key="1">
    <source>
        <dbReference type="EMBL" id="MEL4454837.1"/>
    </source>
</evidence>
<dbReference type="RefSeq" id="WP_342158494.1">
    <property type="nucleotide sequence ID" value="NZ_JBCDNA010000001.1"/>
</dbReference>
<keyword evidence="2" id="KW-1185">Reference proteome</keyword>
<accession>A0ABU9KXD1</accession>
<reference evidence="1 2" key="1">
    <citation type="submission" date="2024-04" db="EMBL/GenBank/DDBJ databases">
        <title>whole genome sequencing of Lutimonas vermicola strain IMCC1616.</title>
        <authorList>
            <person name="Bae S.S."/>
        </authorList>
    </citation>
    <scope>NUCLEOTIDE SEQUENCE [LARGE SCALE GENOMIC DNA]</scope>
    <source>
        <strain evidence="1 2">IMCC1616</strain>
    </source>
</reference>
<organism evidence="1 2">
    <name type="scientific">Lutimonas vermicola</name>
    <dbReference type="NCBI Taxonomy" id="414288"/>
    <lineage>
        <taxon>Bacteria</taxon>
        <taxon>Pseudomonadati</taxon>
        <taxon>Bacteroidota</taxon>
        <taxon>Flavobacteriia</taxon>
        <taxon>Flavobacteriales</taxon>
        <taxon>Flavobacteriaceae</taxon>
        <taxon>Lutimonas</taxon>
    </lineage>
</organism>